<sequence length="537" mass="58679">KRSSIAGFGSGGPAAGQHAAFFNGQFTNRIQDRITASLIGLRELDMLREKHRKIFEDIKCYMTCYSNCRKFNENEHEHFLPLLDAFNVSTFKCPPSPSYSLVEMSSGMSHRSSLSMDSGCMSLASDAASFNNNVLSAPGADILFSTSLPPSRKNSSSTNITSDSGHFFNYQNVAKEDHTQEMDNYSNTLRGYSKSLGVKKRINNSINSYNSTVSGRPKSLYSYPEENTVIVEEDRIKNKQDLYVSESSKINDGRLNLNINEALYKASKVYIDQPPPSPPVVKPLNMKSVAALPAIRSLTQRRARPVSMAVPDDHAAAHLAKSLEICLTNSPPPPSALQNRRQSPNQKISASKFTWDEVKRLLDPGFEHRGKILRHQSTTNVSLSSCGHNLNNFNANRAGRTSSIGSPKNCGRSTAIVRSSTGTLPRKEKFLAANFEAVTETTSPVSSRNSSCLVAASSSALTTPTVAKKSFSPKNNGPSSSNATRSSTMGHRTLSTSSTNSEQHTVISRTASNQSTDSSKSSKSRKKEKSWHESEGL</sequence>
<feature type="compositionally biased region" description="Polar residues" evidence="1">
    <location>
        <begin position="472"/>
        <end position="511"/>
    </location>
</feature>
<dbReference type="AlphaFoldDB" id="A0A915KKZ9"/>
<reference evidence="3" key="1">
    <citation type="submission" date="2022-11" db="UniProtKB">
        <authorList>
            <consortium name="WormBaseParasite"/>
        </authorList>
    </citation>
    <scope>IDENTIFICATION</scope>
</reference>
<organism evidence="2 3">
    <name type="scientific">Romanomermis culicivorax</name>
    <name type="common">Nematode worm</name>
    <dbReference type="NCBI Taxonomy" id="13658"/>
    <lineage>
        <taxon>Eukaryota</taxon>
        <taxon>Metazoa</taxon>
        <taxon>Ecdysozoa</taxon>
        <taxon>Nematoda</taxon>
        <taxon>Enoplea</taxon>
        <taxon>Dorylaimia</taxon>
        <taxon>Mermithida</taxon>
        <taxon>Mermithoidea</taxon>
        <taxon>Mermithidae</taxon>
        <taxon>Romanomermis</taxon>
    </lineage>
</organism>
<keyword evidence="2" id="KW-1185">Reference proteome</keyword>
<evidence type="ECO:0000313" key="2">
    <source>
        <dbReference type="Proteomes" id="UP000887565"/>
    </source>
</evidence>
<feature type="region of interest" description="Disordered" evidence="1">
    <location>
        <begin position="463"/>
        <end position="537"/>
    </location>
</feature>
<evidence type="ECO:0000313" key="3">
    <source>
        <dbReference type="WBParaSite" id="nRc.2.0.1.t38708-RA"/>
    </source>
</evidence>
<dbReference type="WBParaSite" id="nRc.2.0.1.t38708-RA">
    <property type="protein sequence ID" value="nRc.2.0.1.t38708-RA"/>
    <property type="gene ID" value="nRc.2.0.1.g38708"/>
</dbReference>
<feature type="compositionally biased region" description="Low complexity" evidence="1">
    <location>
        <begin position="512"/>
        <end position="521"/>
    </location>
</feature>
<accession>A0A915KKZ9</accession>
<evidence type="ECO:0000256" key="1">
    <source>
        <dbReference type="SAM" id="MobiDB-lite"/>
    </source>
</evidence>
<dbReference type="Proteomes" id="UP000887565">
    <property type="component" value="Unplaced"/>
</dbReference>
<protein>
    <submittedName>
        <fullName evidence="3">Uncharacterized protein</fullName>
    </submittedName>
</protein>
<name>A0A915KKZ9_ROMCU</name>
<proteinExistence type="predicted"/>